<accession>K0TH74</accession>
<dbReference type="InterPro" id="IPR052763">
    <property type="entry name" value="DnaJ_C4"/>
</dbReference>
<evidence type="ECO:0000313" key="4">
    <source>
        <dbReference type="EMBL" id="EJK78093.1"/>
    </source>
</evidence>
<dbReference type="PRINTS" id="PR00625">
    <property type="entry name" value="JDOMAIN"/>
</dbReference>
<evidence type="ECO:0000256" key="1">
    <source>
        <dbReference type="SAM" id="MobiDB-lite"/>
    </source>
</evidence>
<dbReference type="eggNOG" id="KOG0714">
    <property type="taxonomic scope" value="Eukaryota"/>
</dbReference>
<dbReference type="Pfam" id="PF00226">
    <property type="entry name" value="DnaJ"/>
    <property type="match status" value="1"/>
</dbReference>
<comment type="caution">
    <text evidence="4">The sequence shown here is derived from an EMBL/GenBank/DDBJ whole genome shotgun (WGS) entry which is preliminary data.</text>
</comment>
<feature type="non-terminal residue" evidence="4">
    <location>
        <position position="238"/>
    </location>
</feature>
<dbReference type="AlphaFoldDB" id="K0TH74"/>
<dbReference type="CDD" id="cd06257">
    <property type="entry name" value="DnaJ"/>
    <property type="match status" value="1"/>
</dbReference>
<evidence type="ECO:0000256" key="2">
    <source>
        <dbReference type="SAM" id="SignalP"/>
    </source>
</evidence>
<dbReference type="InterPro" id="IPR036869">
    <property type="entry name" value="J_dom_sf"/>
</dbReference>
<feature type="compositionally biased region" description="Basic and acidic residues" evidence="1">
    <location>
        <begin position="173"/>
        <end position="182"/>
    </location>
</feature>
<sequence length="238" mass="25568">MTASLLLLLLLSLAARTVLSSEFIEYYGLLGVDRDVATSDLKRIFRKRSVELHPDKNKSADAVRQFQGLREAFDCISDPSSREYYDVNLRGELERDEGVQGEAPEDDAAADDAAGPSDVRAARRGGDRGDVLGRPPRDDPAPVLRVGCPGGVRRGLGPLLRQPPVRAVPADGAAREAVREGARVGQEGLAQGGHGQHGRRREREPAQSLRKRREGDTPGDTRGALGRGGRGPGARPAE</sequence>
<dbReference type="SMART" id="SM00271">
    <property type="entry name" value="DnaJ"/>
    <property type="match status" value="1"/>
</dbReference>
<keyword evidence="5" id="KW-1185">Reference proteome</keyword>
<dbReference type="Gene3D" id="1.10.287.110">
    <property type="entry name" value="DnaJ domain"/>
    <property type="match status" value="1"/>
</dbReference>
<dbReference type="PROSITE" id="PS50076">
    <property type="entry name" value="DNAJ_2"/>
    <property type="match status" value="1"/>
</dbReference>
<dbReference type="PANTHER" id="PTHR44825:SF1">
    <property type="entry name" value="DNAJ HOMOLOG SUBFAMILY C MEMBER 4"/>
    <property type="match status" value="1"/>
</dbReference>
<feature type="compositionally biased region" description="Low complexity" evidence="1">
    <location>
        <begin position="155"/>
        <end position="165"/>
    </location>
</feature>
<name>K0TH74_THAOC</name>
<gene>
    <name evidence="4" type="ORF">THAOC_00025</name>
</gene>
<evidence type="ECO:0000313" key="5">
    <source>
        <dbReference type="Proteomes" id="UP000266841"/>
    </source>
</evidence>
<feature type="chain" id="PRO_5003838481" description="J domain-containing protein" evidence="2">
    <location>
        <begin position="21"/>
        <end position="238"/>
    </location>
</feature>
<keyword evidence="2" id="KW-0732">Signal</keyword>
<proteinExistence type="predicted"/>
<dbReference type="Proteomes" id="UP000266841">
    <property type="component" value="Unassembled WGS sequence"/>
</dbReference>
<reference evidence="4 5" key="1">
    <citation type="journal article" date="2012" name="Genome Biol.">
        <title>Genome and low-iron response of an oceanic diatom adapted to chronic iron limitation.</title>
        <authorList>
            <person name="Lommer M."/>
            <person name="Specht M."/>
            <person name="Roy A.S."/>
            <person name="Kraemer L."/>
            <person name="Andreson R."/>
            <person name="Gutowska M.A."/>
            <person name="Wolf J."/>
            <person name="Bergner S.V."/>
            <person name="Schilhabel M.B."/>
            <person name="Klostermeier U.C."/>
            <person name="Beiko R.G."/>
            <person name="Rosenstiel P."/>
            <person name="Hippler M."/>
            <person name="Laroche J."/>
        </authorList>
    </citation>
    <scope>NUCLEOTIDE SEQUENCE [LARGE SCALE GENOMIC DNA]</scope>
    <source>
        <strain evidence="4 5">CCMP1005</strain>
    </source>
</reference>
<dbReference type="EMBL" id="AGNL01000031">
    <property type="protein sequence ID" value="EJK78093.1"/>
    <property type="molecule type" value="Genomic_DNA"/>
</dbReference>
<feature type="region of interest" description="Disordered" evidence="1">
    <location>
        <begin position="95"/>
        <end position="238"/>
    </location>
</feature>
<evidence type="ECO:0000259" key="3">
    <source>
        <dbReference type="PROSITE" id="PS50076"/>
    </source>
</evidence>
<feature type="domain" description="J" evidence="3">
    <location>
        <begin position="25"/>
        <end position="89"/>
    </location>
</feature>
<dbReference type="InterPro" id="IPR001623">
    <property type="entry name" value="DnaJ_domain"/>
</dbReference>
<organism evidence="4 5">
    <name type="scientific">Thalassiosira oceanica</name>
    <name type="common">Marine diatom</name>
    <dbReference type="NCBI Taxonomy" id="159749"/>
    <lineage>
        <taxon>Eukaryota</taxon>
        <taxon>Sar</taxon>
        <taxon>Stramenopiles</taxon>
        <taxon>Ochrophyta</taxon>
        <taxon>Bacillariophyta</taxon>
        <taxon>Coscinodiscophyceae</taxon>
        <taxon>Thalassiosirophycidae</taxon>
        <taxon>Thalassiosirales</taxon>
        <taxon>Thalassiosiraceae</taxon>
        <taxon>Thalassiosira</taxon>
    </lineage>
</organism>
<dbReference type="SUPFAM" id="SSF46565">
    <property type="entry name" value="Chaperone J-domain"/>
    <property type="match status" value="1"/>
</dbReference>
<feature type="signal peptide" evidence="2">
    <location>
        <begin position="1"/>
        <end position="20"/>
    </location>
</feature>
<dbReference type="OrthoDB" id="10250354at2759"/>
<dbReference type="PANTHER" id="PTHR44825">
    <property type="match status" value="1"/>
</dbReference>
<feature type="compositionally biased region" description="Basic and acidic residues" evidence="1">
    <location>
        <begin position="120"/>
        <end position="140"/>
    </location>
</feature>
<protein>
    <recommendedName>
        <fullName evidence="3">J domain-containing protein</fullName>
    </recommendedName>
</protein>